<accession>A0A8H6X8N1</accession>
<proteinExistence type="predicted"/>
<organism evidence="2 3">
    <name type="scientific">Mycena sanguinolenta</name>
    <dbReference type="NCBI Taxonomy" id="230812"/>
    <lineage>
        <taxon>Eukaryota</taxon>
        <taxon>Fungi</taxon>
        <taxon>Dikarya</taxon>
        <taxon>Basidiomycota</taxon>
        <taxon>Agaricomycotina</taxon>
        <taxon>Agaricomycetes</taxon>
        <taxon>Agaricomycetidae</taxon>
        <taxon>Agaricales</taxon>
        <taxon>Marasmiineae</taxon>
        <taxon>Mycenaceae</taxon>
        <taxon>Mycena</taxon>
    </lineage>
</organism>
<gene>
    <name evidence="2" type="ORF">MSAN_02302900</name>
</gene>
<name>A0A8H6X8N1_9AGAR</name>
<keyword evidence="1" id="KW-0812">Transmembrane</keyword>
<keyword evidence="1" id="KW-1133">Transmembrane helix</keyword>
<dbReference type="EMBL" id="JACAZH010000037">
    <property type="protein sequence ID" value="KAF7336482.1"/>
    <property type="molecule type" value="Genomic_DNA"/>
</dbReference>
<dbReference type="OrthoDB" id="3170828at2759"/>
<keyword evidence="1" id="KW-0472">Membrane</keyword>
<protein>
    <submittedName>
        <fullName evidence="2">Uncharacterized protein</fullName>
    </submittedName>
</protein>
<evidence type="ECO:0000256" key="1">
    <source>
        <dbReference type="SAM" id="Phobius"/>
    </source>
</evidence>
<evidence type="ECO:0000313" key="3">
    <source>
        <dbReference type="Proteomes" id="UP000623467"/>
    </source>
</evidence>
<feature type="transmembrane region" description="Helical" evidence="1">
    <location>
        <begin position="21"/>
        <end position="46"/>
    </location>
</feature>
<dbReference type="AlphaFoldDB" id="A0A8H6X8N1"/>
<comment type="caution">
    <text evidence="2">The sequence shown here is derived from an EMBL/GenBank/DDBJ whole genome shotgun (WGS) entry which is preliminary data.</text>
</comment>
<reference evidence="2" key="1">
    <citation type="submission" date="2020-05" db="EMBL/GenBank/DDBJ databases">
        <title>Mycena genomes resolve the evolution of fungal bioluminescence.</title>
        <authorList>
            <person name="Tsai I.J."/>
        </authorList>
    </citation>
    <scope>NUCLEOTIDE SEQUENCE</scope>
    <source>
        <strain evidence="2">160909Yilan</strain>
    </source>
</reference>
<keyword evidence="3" id="KW-1185">Reference proteome</keyword>
<evidence type="ECO:0000313" key="2">
    <source>
        <dbReference type="EMBL" id="KAF7336482.1"/>
    </source>
</evidence>
<sequence length="438" mass="47924">MRLGSILDFEYPVTKPFPVKWRYGLLAFTLLSSVVLVTINVFLVGYDVVSITTADFTSAQKSLLPWASSTTFGCQPHQFQLGDTFRTNISAFSYSIFDVELNDTGTSASLQGGFLYRNEDLSSCDVVQYEIEVKPGDRLITPSAAIKCPPPLGFQAVTSWSIFRCPVIPTIRSSVASLPLHFAEKSLGRAITDGMRNISSEAYWDIYNMSYTTTTQPPEMIYKVLAEGQPTCDPDPPFYCHIPDFSMYNAIGATDLSVRDNNISIQAHVANLVNVVTVLYAAVRLDLGHWTADNLFTNATSFNNSILPFDISQPNLAIGGVSFLESSKAFRSVASSTGMAYVNFTDPPSASDRTAAAAIQIPYICNVMRMKPIGSFIVSVLSATVSMFLAAWGTLLAILSRIARKRPGANTYTPPPESDIITVWDESDTKSAPLLHSR</sequence>
<feature type="transmembrane region" description="Helical" evidence="1">
    <location>
        <begin position="376"/>
        <end position="399"/>
    </location>
</feature>
<dbReference type="Proteomes" id="UP000623467">
    <property type="component" value="Unassembled WGS sequence"/>
</dbReference>